<proteinExistence type="predicted"/>
<dbReference type="Pfam" id="PF06279">
    <property type="entry name" value="DUF1033"/>
    <property type="match status" value="1"/>
</dbReference>
<keyword evidence="4" id="KW-1185">Reference proteome</keyword>
<organism evidence="2 3">
    <name type="scientific">Staphylococcus condimenti</name>
    <dbReference type="NCBI Taxonomy" id="70255"/>
    <lineage>
        <taxon>Bacteria</taxon>
        <taxon>Bacillati</taxon>
        <taxon>Bacillota</taxon>
        <taxon>Bacilli</taxon>
        <taxon>Bacillales</taxon>
        <taxon>Staphylococcaceae</taxon>
        <taxon>Staphylococcus</taxon>
    </lineage>
</organism>
<reference evidence="2 3" key="1">
    <citation type="submission" date="2018-11" db="EMBL/GenBank/DDBJ databases">
        <title>Genomic profiling of Staphylococcus species from a Poultry farm system in KwaZulu-Natal, South Africa.</title>
        <authorList>
            <person name="Amoako D.G."/>
            <person name="Somboro A.M."/>
            <person name="Abia A.L.K."/>
            <person name="Bester L.A."/>
            <person name="Essack S.Y."/>
        </authorList>
    </citation>
    <scope>NUCLEOTIDE SEQUENCE [LARGE SCALE GENOMIC DNA]</scope>
    <source>
        <strain evidence="2 3">SA11</strain>
    </source>
</reference>
<dbReference type="EMBL" id="RQTE01000037">
    <property type="protein sequence ID" value="RZI04128.1"/>
    <property type="molecule type" value="Genomic_DNA"/>
</dbReference>
<dbReference type="Proteomes" id="UP000293854">
    <property type="component" value="Unassembled WGS sequence"/>
</dbReference>
<sequence>MWTVNKIRADYEGWWLFDDWRDLITEQYQFSSYEDMVKKYKELICWSKLKYDNFVKGKYNIYAFYNNCDMRFCEDCDEDMQIFYSFIVLCNDEVYYDLPIID</sequence>
<evidence type="ECO:0000313" key="1">
    <source>
        <dbReference type="EMBL" id="QQS83393.1"/>
    </source>
</evidence>
<dbReference type="KEGG" id="scv:A4G25_02250"/>
<dbReference type="Proteomes" id="UP000595942">
    <property type="component" value="Chromosome"/>
</dbReference>
<name>A0A143P8L2_9STAP</name>
<gene>
    <name evidence="2" type="ORF">EIG99_01695</name>
    <name evidence="1" type="ORF">I6J05_03460</name>
</gene>
<dbReference type="EMBL" id="CP068073">
    <property type="protein sequence ID" value="QQS83393.1"/>
    <property type="molecule type" value="Genomic_DNA"/>
</dbReference>
<protein>
    <submittedName>
        <fullName evidence="2">DUF1033 family protein</fullName>
    </submittedName>
</protein>
<accession>A0A143P8L2</accession>
<dbReference type="InterPro" id="IPR010434">
    <property type="entry name" value="DUF1033"/>
</dbReference>
<dbReference type="GeneID" id="93726670"/>
<reference evidence="1 4" key="2">
    <citation type="submission" date="2021-01" db="EMBL/GenBank/DDBJ databases">
        <title>FDA dAtabase for Regulatory Grade micrObial Sequences (FDA-ARGOS): Supporting development and validation of Infectious Disease Dx tests.</title>
        <authorList>
            <person name="Sproer C."/>
            <person name="Gronow S."/>
            <person name="Severitt S."/>
            <person name="Schroder I."/>
            <person name="Tallon L."/>
            <person name="Sadzewicz L."/>
            <person name="Zhao X."/>
            <person name="Boylan J."/>
            <person name="Ott S."/>
            <person name="Bowen H."/>
            <person name="Vavikolanu K."/>
            <person name="Mehta A."/>
            <person name="Aluvathingal J."/>
            <person name="Nadendla S."/>
            <person name="Lowell S."/>
            <person name="Myers T."/>
            <person name="Yan Y."/>
            <person name="Sichtig H."/>
        </authorList>
    </citation>
    <scope>NUCLEOTIDE SEQUENCE [LARGE SCALE GENOMIC DNA]</scope>
    <source>
        <strain evidence="1 4">FDAARGOS_1148</strain>
    </source>
</reference>
<dbReference type="OrthoDB" id="2389779at2"/>
<dbReference type="AlphaFoldDB" id="A0A143P8L2"/>
<dbReference type="RefSeq" id="WP_047131107.1">
    <property type="nucleotide sequence ID" value="NZ_CP015114.1"/>
</dbReference>
<evidence type="ECO:0000313" key="3">
    <source>
        <dbReference type="Proteomes" id="UP000293854"/>
    </source>
</evidence>
<evidence type="ECO:0000313" key="2">
    <source>
        <dbReference type="EMBL" id="RZI04128.1"/>
    </source>
</evidence>
<evidence type="ECO:0000313" key="4">
    <source>
        <dbReference type="Proteomes" id="UP000595942"/>
    </source>
</evidence>